<comment type="caution">
    <text evidence="2">The sequence shown here is derived from an EMBL/GenBank/DDBJ whole genome shotgun (WGS) entry which is preliminary data.</text>
</comment>
<dbReference type="InterPro" id="IPR010281">
    <property type="entry name" value="DUF885"/>
</dbReference>
<name>A0A2W5Z4X4_9BACT</name>
<reference evidence="2" key="2">
    <citation type="submission" date="2018-05" db="EMBL/GenBank/DDBJ databases">
        <authorList>
            <person name="Ferrari B."/>
        </authorList>
    </citation>
    <scope>NUCLEOTIDE SEQUENCE</scope>
    <source>
        <strain evidence="2">RRmetagenome_bin12</strain>
    </source>
</reference>
<dbReference type="PANTHER" id="PTHR33361:SF15">
    <property type="entry name" value="DUF885 FAMILY LIPOPROTEIN"/>
    <property type="match status" value="1"/>
</dbReference>
<dbReference type="Proteomes" id="UP000606991">
    <property type="component" value="Unassembled WGS sequence"/>
</dbReference>
<dbReference type="EMBL" id="JAEKNS010000075">
    <property type="protein sequence ID" value="MBJ7594667.1"/>
    <property type="molecule type" value="Genomic_DNA"/>
</dbReference>
<accession>A0A2W5Z4X4</accession>
<evidence type="ECO:0000313" key="4">
    <source>
        <dbReference type="Proteomes" id="UP000606991"/>
    </source>
</evidence>
<dbReference type="EMBL" id="QHBU01000156">
    <property type="protein sequence ID" value="PZR80323.1"/>
    <property type="molecule type" value="Genomic_DNA"/>
</dbReference>
<evidence type="ECO:0000313" key="2">
    <source>
        <dbReference type="EMBL" id="PZR80323.1"/>
    </source>
</evidence>
<evidence type="ECO:0000313" key="1">
    <source>
        <dbReference type="EMBL" id="MBJ7594667.1"/>
    </source>
</evidence>
<evidence type="ECO:0000313" key="3">
    <source>
        <dbReference type="Proteomes" id="UP000248724"/>
    </source>
</evidence>
<accession>A0A934N9W6</accession>
<protein>
    <submittedName>
        <fullName evidence="1">DUF885 domain-containing protein</fullName>
    </submittedName>
</protein>
<organism evidence="2 3">
    <name type="scientific">Candidatus Aeolococcus gillhamiae</name>
    <dbReference type="NCBI Taxonomy" id="3127015"/>
    <lineage>
        <taxon>Bacteria</taxon>
        <taxon>Bacillati</taxon>
        <taxon>Candidatus Dormiibacterota</taxon>
        <taxon>Candidatus Dormibacteria</taxon>
        <taxon>Candidatus Aeolococcales</taxon>
        <taxon>Candidatus Aeolococcaceae</taxon>
        <taxon>Candidatus Aeolococcus</taxon>
    </lineage>
</organism>
<dbReference type="Proteomes" id="UP000248724">
    <property type="component" value="Unassembled WGS sequence"/>
</dbReference>
<gene>
    <name evidence="2" type="ORF">DLM65_08410</name>
    <name evidence="1" type="ORF">JF886_07355</name>
</gene>
<dbReference type="Pfam" id="PF05960">
    <property type="entry name" value="DUF885"/>
    <property type="match status" value="1"/>
</dbReference>
<dbReference type="RefSeq" id="WP_337311063.1">
    <property type="nucleotide sequence ID" value="NZ_JAEKNS010000075.1"/>
</dbReference>
<reference evidence="1 4" key="3">
    <citation type="submission" date="2020-10" db="EMBL/GenBank/DDBJ databases">
        <title>Ca. Dormibacterota MAGs.</title>
        <authorList>
            <person name="Montgomery K."/>
        </authorList>
    </citation>
    <scope>NUCLEOTIDE SEQUENCE [LARGE SCALE GENOMIC DNA]</scope>
    <source>
        <strain evidence="1">SC8812_S17_18</strain>
    </source>
</reference>
<dbReference type="PANTHER" id="PTHR33361">
    <property type="entry name" value="GLR0591 PROTEIN"/>
    <property type="match status" value="1"/>
</dbReference>
<sequence length="539" mass="59074">MSGPPLSTIAALGERYVAELFDFSPGDARTEGDHSFDGRLGPIGPEATQQRVRRLDETAAELDIVVPRGVDERADVITLRHRIALERFQLVELESARRNPLSGLFRGADPQPYCTHDYAPVPERAEGLDRHLDQLPGWLDAALDELGDSVDEGPRGIAVGVARGLAGFFAHDLDTALPLPDHPQLRDRLHAHAGEAAQACTRFATAVAARDAHPSPALGEERFLAMLHAQEGVTETVATLRAIASAELSRLRAEFEDVAHRISPAGGVPEAIAQMEDDHPSASSLIEEAAGSLERVRQFWRERGVVTIPDAPIRVTPSPPYMRFVSAAFDPAGSLAAPDVESNYVVTPVDESMSEKEADEWLRSFNRWQLENIGVHEVYPGHFVHAVHARRQRSLLRRVGFVSGFGEGWAHYTEQLAIEQGLAEGRPLLHLAQLQDALLRACRFAATLMLHTEGVTVEDATAFVVETTGLPEFPSRREAARGMYDPMYLAYTYGKLAILDWRADLKSSPGFSLRGFHDTMLGSGLPPLAAVRELLFNPD</sequence>
<dbReference type="AlphaFoldDB" id="A0A2W5Z4X4"/>
<proteinExistence type="predicted"/>
<reference evidence="2 3" key="1">
    <citation type="journal article" date="2017" name="Nature">
        <title>Atmospheric trace gases support primary production in Antarctic desert surface soil.</title>
        <authorList>
            <person name="Ji M."/>
            <person name="Greening C."/>
            <person name="Vanwonterghem I."/>
            <person name="Carere C.R."/>
            <person name="Bay S.K."/>
            <person name="Steen J.A."/>
            <person name="Montgomery K."/>
            <person name="Lines T."/>
            <person name="Beardall J."/>
            <person name="van Dorst J."/>
            <person name="Snape I."/>
            <person name="Stott M.B."/>
            <person name="Hugenholtz P."/>
            <person name="Ferrari B.C."/>
        </authorList>
    </citation>
    <scope>NUCLEOTIDE SEQUENCE [LARGE SCALE GENOMIC DNA]</scope>
    <source>
        <strain evidence="2">RRmetagenome_bin12</strain>
    </source>
</reference>